<feature type="transmembrane region" description="Helical" evidence="1">
    <location>
        <begin position="33"/>
        <end position="53"/>
    </location>
</feature>
<keyword evidence="1" id="KW-0812">Transmembrane</keyword>
<keyword evidence="1" id="KW-1133">Transmembrane helix</keyword>
<name>A0A0E9RAB3_ANGAN</name>
<dbReference type="AlphaFoldDB" id="A0A0E9RAB3"/>
<dbReference type="EMBL" id="GBXM01083319">
    <property type="protein sequence ID" value="JAH25258.1"/>
    <property type="molecule type" value="Transcribed_RNA"/>
</dbReference>
<protein>
    <submittedName>
        <fullName evidence="2">Uncharacterized protein</fullName>
    </submittedName>
</protein>
<keyword evidence="1" id="KW-0472">Membrane</keyword>
<accession>A0A0E9RAB3</accession>
<reference evidence="2" key="1">
    <citation type="submission" date="2014-11" db="EMBL/GenBank/DDBJ databases">
        <authorList>
            <person name="Amaro Gonzalez C."/>
        </authorList>
    </citation>
    <scope>NUCLEOTIDE SEQUENCE</scope>
</reference>
<proteinExistence type="predicted"/>
<evidence type="ECO:0000313" key="2">
    <source>
        <dbReference type="EMBL" id="JAH25258.1"/>
    </source>
</evidence>
<organism evidence="2">
    <name type="scientific">Anguilla anguilla</name>
    <name type="common">European freshwater eel</name>
    <name type="synonym">Muraena anguilla</name>
    <dbReference type="NCBI Taxonomy" id="7936"/>
    <lineage>
        <taxon>Eukaryota</taxon>
        <taxon>Metazoa</taxon>
        <taxon>Chordata</taxon>
        <taxon>Craniata</taxon>
        <taxon>Vertebrata</taxon>
        <taxon>Euteleostomi</taxon>
        <taxon>Actinopterygii</taxon>
        <taxon>Neopterygii</taxon>
        <taxon>Teleostei</taxon>
        <taxon>Anguilliformes</taxon>
        <taxon>Anguillidae</taxon>
        <taxon>Anguilla</taxon>
    </lineage>
</organism>
<reference evidence="2" key="2">
    <citation type="journal article" date="2015" name="Fish Shellfish Immunol.">
        <title>Early steps in the European eel (Anguilla anguilla)-Vibrio vulnificus interaction in the gills: Role of the RtxA13 toxin.</title>
        <authorList>
            <person name="Callol A."/>
            <person name="Pajuelo D."/>
            <person name="Ebbesson L."/>
            <person name="Teles M."/>
            <person name="MacKenzie S."/>
            <person name="Amaro C."/>
        </authorList>
    </citation>
    <scope>NUCLEOTIDE SEQUENCE</scope>
</reference>
<sequence length="60" mass="7276">MYININKYINIQNPLPLSLFDPPLWKEHGRDKWLRYLQILFIMPLSLSCHLITTPMHLKR</sequence>
<evidence type="ECO:0000256" key="1">
    <source>
        <dbReference type="SAM" id="Phobius"/>
    </source>
</evidence>